<dbReference type="InParanoid" id="A0A078AWU8"/>
<gene>
    <name evidence="2" type="primary">Contig10857.g11599</name>
    <name evidence="2" type="ORF">STYLEM_16005</name>
</gene>
<organism evidence="2 3">
    <name type="scientific">Stylonychia lemnae</name>
    <name type="common">Ciliate</name>
    <dbReference type="NCBI Taxonomy" id="5949"/>
    <lineage>
        <taxon>Eukaryota</taxon>
        <taxon>Sar</taxon>
        <taxon>Alveolata</taxon>
        <taxon>Ciliophora</taxon>
        <taxon>Intramacronucleata</taxon>
        <taxon>Spirotrichea</taxon>
        <taxon>Stichotrichia</taxon>
        <taxon>Sporadotrichida</taxon>
        <taxon>Oxytrichidae</taxon>
        <taxon>Stylonychinae</taxon>
        <taxon>Stylonychia</taxon>
    </lineage>
</organism>
<dbReference type="Proteomes" id="UP000039865">
    <property type="component" value="Unassembled WGS sequence"/>
</dbReference>
<dbReference type="EMBL" id="CCKQ01015098">
    <property type="protein sequence ID" value="CDW86905.1"/>
    <property type="molecule type" value="Genomic_DNA"/>
</dbReference>
<dbReference type="OrthoDB" id="10673641at2759"/>
<name>A0A078AWU8_STYLE</name>
<accession>A0A078AWU8</accession>
<keyword evidence="3" id="KW-1185">Reference proteome</keyword>
<proteinExistence type="predicted"/>
<evidence type="ECO:0000313" key="3">
    <source>
        <dbReference type="Proteomes" id="UP000039865"/>
    </source>
</evidence>
<dbReference type="AlphaFoldDB" id="A0A078AWU8"/>
<feature type="region of interest" description="Disordered" evidence="1">
    <location>
        <begin position="184"/>
        <end position="203"/>
    </location>
</feature>
<protein>
    <submittedName>
        <fullName evidence="2">Uncharacterized protein</fullName>
    </submittedName>
</protein>
<sequence>MKLTKVNHKRVKYLENSNDNKNIFGSHFITPCKLTNTDDELNISKSDGDSNQTIKQVLQVQAAAQLTYSQEIIIEAFKNQENWDLKLVKHRQTIMGFLVGMFKDKDNEPMQVDQICEYIEPYYKNLRRKEGGRYTGKLQNCVIAALFTPGGMFKRDCKGFWRMNMELAEEYDNENLGKTVSSFNDKSQVPSQKFKRDGNQKTCNQTDEIDHSFAKQKRDKKSQRELIDRFELTYQKVCDKLEDPYFEIEQSQSVQEYWNKLTDTQKGGYLHAFIVLRPFLKKSLRQQEKVHLGIQLLLKSGIFTRKANGRQRQGPLDGIPIITQEDAGKLIELERTINMMNDKVNNILLSTKEQLDFCSHKVQKQQIPLALS</sequence>
<evidence type="ECO:0000256" key="1">
    <source>
        <dbReference type="SAM" id="MobiDB-lite"/>
    </source>
</evidence>
<reference evidence="2 3" key="1">
    <citation type="submission" date="2014-06" db="EMBL/GenBank/DDBJ databases">
        <authorList>
            <person name="Swart Estienne"/>
        </authorList>
    </citation>
    <scope>NUCLEOTIDE SEQUENCE [LARGE SCALE GENOMIC DNA]</scope>
    <source>
        <strain evidence="2 3">130c</strain>
    </source>
</reference>
<evidence type="ECO:0000313" key="2">
    <source>
        <dbReference type="EMBL" id="CDW86905.1"/>
    </source>
</evidence>